<dbReference type="SUPFAM" id="SSF52540">
    <property type="entry name" value="P-loop containing nucleoside triphosphate hydrolases"/>
    <property type="match status" value="1"/>
</dbReference>
<dbReference type="PANTHER" id="PTHR37937">
    <property type="entry name" value="CONJUGATIVE TRANSFER: DNA TRANSPORT"/>
    <property type="match status" value="1"/>
</dbReference>
<evidence type="ECO:0000256" key="8">
    <source>
        <dbReference type="SAM" id="Phobius"/>
    </source>
</evidence>
<feature type="region of interest" description="Disordered" evidence="7">
    <location>
        <begin position="634"/>
        <end position="682"/>
    </location>
</feature>
<comment type="similarity">
    <text evidence="2">Belongs to the VirD4/TraG family.</text>
</comment>
<dbReference type="Gene3D" id="3.40.50.300">
    <property type="entry name" value="P-loop containing nucleotide triphosphate hydrolases"/>
    <property type="match status" value="1"/>
</dbReference>
<organism evidence="9 10">
    <name type="scientific">Rhizorhapis suberifaciens</name>
    <name type="common">corky root of lettuce</name>
    <dbReference type="NCBI Taxonomy" id="13656"/>
    <lineage>
        <taxon>Bacteria</taxon>
        <taxon>Pseudomonadati</taxon>
        <taxon>Pseudomonadota</taxon>
        <taxon>Alphaproteobacteria</taxon>
        <taxon>Sphingomonadales</taxon>
        <taxon>Sphingomonadaceae</taxon>
        <taxon>Rhizorhapis</taxon>
    </lineage>
</organism>
<dbReference type="GO" id="GO:0005886">
    <property type="term" value="C:plasma membrane"/>
    <property type="evidence" value="ECO:0007669"/>
    <property type="project" value="UniProtKB-SubCell"/>
</dbReference>
<dbReference type="EMBL" id="JACHOV010000014">
    <property type="protein sequence ID" value="MBB4642779.1"/>
    <property type="molecule type" value="Genomic_DNA"/>
</dbReference>
<feature type="transmembrane region" description="Helical" evidence="8">
    <location>
        <begin position="6"/>
        <end position="32"/>
    </location>
</feature>
<protein>
    <submittedName>
        <fullName evidence="9">Type IV secretion system protein VirD4</fullName>
    </submittedName>
</protein>
<accession>A0A840HYY1</accession>
<feature type="transmembrane region" description="Helical" evidence="8">
    <location>
        <begin position="53"/>
        <end position="78"/>
    </location>
</feature>
<comment type="subcellular location">
    <subcellularLocation>
        <location evidence="1">Cell membrane</location>
        <topology evidence="1">Multi-pass membrane protein</topology>
    </subcellularLocation>
</comment>
<dbReference type="PANTHER" id="PTHR37937:SF1">
    <property type="entry name" value="CONJUGATIVE TRANSFER: DNA TRANSPORT"/>
    <property type="match status" value="1"/>
</dbReference>
<dbReference type="CDD" id="cd01127">
    <property type="entry name" value="TrwB_TraG_TraD_VirD4"/>
    <property type="match status" value="1"/>
</dbReference>
<proteinExistence type="inferred from homology"/>
<evidence type="ECO:0000256" key="7">
    <source>
        <dbReference type="SAM" id="MobiDB-lite"/>
    </source>
</evidence>
<dbReference type="Pfam" id="PF02534">
    <property type="entry name" value="T4SS-DNA_transf"/>
    <property type="match status" value="1"/>
</dbReference>
<gene>
    <name evidence="9" type="ORF">HNQ99_003115</name>
</gene>
<name>A0A840HYY1_9SPHN</name>
<keyword evidence="5 8" id="KW-1133">Transmembrane helix</keyword>
<evidence type="ECO:0000256" key="3">
    <source>
        <dbReference type="ARBA" id="ARBA00022475"/>
    </source>
</evidence>
<keyword evidence="3" id="KW-1003">Cell membrane</keyword>
<dbReference type="InterPro" id="IPR051539">
    <property type="entry name" value="T4SS-coupling_protein"/>
</dbReference>
<keyword evidence="4 8" id="KW-0812">Transmembrane</keyword>
<feature type="compositionally biased region" description="Low complexity" evidence="7">
    <location>
        <begin position="634"/>
        <end position="645"/>
    </location>
</feature>
<dbReference type="Proteomes" id="UP000575068">
    <property type="component" value="Unassembled WGS sequence"/>
</dbReference>
<evidence type="ECO:0000256" key="4">
    <source>
        <dbReference type="ARBA" id="ARBA00022692"/>
    </source>
</evidence>
<keyword evidence="6 8" id="KW-0472">Membrane</keyword>
<dbReference type="AlphaFoldDB" id="A0A840HYY1"/>
<dbReference type="InterPro" id="IPR027417">
    <property type="entry name" value="P-loop_NTPase"/>
</dbReference>
<dbReference type="RefSeq" id="WP_184477156.1">
    <property type="nucleotide sequence ID" value="NZ_JACHOV010000014.1"/>
</dbReference>
<reference evidence="9 10" key="1">
    <citation type="submission" date="2020-08" db="EMBL/GenBank/DDBJ databases">
        <title>Genomic Encyclopedia of Type Strains, Phase IV (KMG-IV): sequencing the most valuable type-strain genomes for metagenomic binning, comparative biology and taxonomic classification.</title>
        <authorList>
            <person name="Goeker M."/>
        </authorList>
    </citation>
    <scope>NUCLEOTIDE SEQUENCE [LARGE SCALE GENOMIC DNA]</scope>
    <source>
        <strain evidence="9 10">DSM 7465</strain>
    </source>
</reference>
<sequence>MNRRNIAVYGVFALIVIFVLGGLVAIIGMGQFRTDLNIARMPEYFWFYRHNPFVMGWLLKGVGGVAAIGALAAAFIYINKRQTLHGAARWAKRDEAKSAGLLDGEGLLLGTRKKGVFGTEFIQFSGTEHVLLEAPTRAGKGVGVVIPNLLAWSDSVVVLDVKQENWEKSAGWRKSLGHQVLMFDPLDSQGRTARYNPFAHIKRTDPVEVIDELQKIAAMLWPPPANGESFWMDSARTAFIGVAAYIAATPALPFTMGEVYRNFSAGDAKERFPKIIKDRQASGDPLSEACISALNDWISSSANTFTGIRQSVSAKINLWINPYVDAATSESDFDLREFRSRPISLYLGVSPDNIERVSDIYNLLFQQLIDLNVRELPDPKTGKHPLKLLLLLDEFARLGRASVIASGFSYVAGYGIRLLPVIQARAQLRDVYGPDVTSEIVQNCGVELVFTPKHVDVAKELSERLGNYTYEAKSRSKRVWDAFEGSVSTSDQRRPLMLPQELLLLSQEEVIVLRAGIPPLKGGKIRYYKDRWMAKASSMAPPPIVPRPLDPSIARRSLALIESIESPEMSDAEAESGVDFARLVGFPFDELPADGDPHKAAAFFAALGLSADFAGMDFDDLAAREASASETARNAAASANSANTNVDGAEAAASPENASTAHEGDNSGDDSEALAFLKGAKG</sequence>
<evidence type="ECO:0000313" key="9">
    <source>
        <dbReference type="EMBL" id="MBB4642779.1"/>
    </source>
</evidence>
<dbReference type="InterPro" id="IPR003688">
    <property type="entry name" value="TraG/VirD4"/>
</dbReference>
<comment type="caution">
    <text evidence="9">The sequence shown here is derived from an EMBL/GenBank/DDBJ whole genome shotgun (WGS) entry which is preliminary data.</text>
</comment>
<evidence type="ECO:0000256" key="5">
    <source>
        <dbReference type="ARBA" id="ARBA00022989"/>
    </source>
</evidence>
<keyword evidence="10" id="KW-1185">Reference proteome</keyword>
<evidence type="ECO:0000313" key="10">
    <source>
        <dbReference type="Proteomes" id="UP000575068"/>
    </source>
</evidence>
<evidence type="ECO:0000256" key="1">
    <source>
        <dbReference type="ARBA" id="ARBA00004651"/>
    </source>
</evidence>
<evidence type="ECO:0000256" key="6">
    <source>
        <dbReference type="ARBA" id="ARBA00023136"/>
    </source>
</evidence>
<evidence type="ECO:0000256" key="2">
    <source>
        <dbReference type="ARBA" id="ARBA00008806"/>
    </source>
</evidence>